<sequence>MKNIVFKWIAGALLLSVTMSCSDMIEEYNPSGITSETVYNTPQGFETLINAAYSYQRWWYGKEEGYSLSEMGTDLWMSGAGDIYPDLTKYINLQGNNGAIETEWKALYAAVNICNAGISRIDGAGFEEDLKNIRLAELHFLRAFYYWHIVETWGGVHLSIEETSGIVTTANKSAIEDFYKLIEEDLLLSIQYLPNTTSDYGRVTNPAARAFLSRVYLTIGNDQKANQYATSVINGNFGFELEEKYADLWDMSNLKNNEVIYAVNYSTNLALNDKEDEILNPLGHSRGSNNGHLMFIMKYDTETGMMRDTENGRPFNRYMPTRFLLDLFPAGDERYEGSFKEVFYVNNPIGNLALGDTAVYTTRKAINSSGKAYKIYDRNYMYQTDGKVKDQLRYPTLCKFLDNTRASANEAQSARDVFVIRLAELYLNAAEAQLKLGNLDSAAYWVNIVRERAAKPGFEEQMKVVPSQITLDFILDERAREFAGEQIRWFDLKRTGKLFDRVKNNNPDVGPTLQNHHVVRPIPQEQLDAIFNKEEFRQNEGYQ</sequence>
<evidence type="ECO:0000259" key="8">
    <source>
        <dbReference type="Pfam" id="PF14322"/>
    </source>
</evidence>
<dbReference type="Pfam" id="PF07980">
    <property type="entry name" value="SusD_RagB"/>
    <property type="match status" value="1"/>
</dbReference>
<reference evidence="9 10" key="1">
    <citation type="submission" date="2020-08" db="EMBL/GenBank/DDBJ databases">
        <title>Sphingobacterium sp. DN00404 isolated from aquaculture water.</title>
        <authorList>
            <person name="Zhang M."/>
        </authorList>
    </citation>
    <scope>NUCLEOTIDE SEQUENCE [LARGE SCALE GENOMIC DNA]</scope>
    <source>
        <strain evidence="9 10">KCTC 32294</strain>
    </source>
</reference>
<keyword evidence="3 6" id="KW-0732">Signal</keyword>
<keyword evidence="10" id="KW-1185">Reference proteome</keyword>
<dbReference type="Gene3D" id="1.25.40.390">
    <property type="match status" value="1"/>
</dbReference>
<accession>A0ABR7Y3T9</accession>
<comment type="subcellular location">
    <subcellularLocation>
        <location evidence="1">Cell outer membrane</location>
    </subcellularLocation>
</comment>
<dbReference type="InterPro" id="IPR011990">
    <property type="entry name" value="TPR-like_helical_dom_sf"/>
</dbReference>
<feature type="domain" description="RagB/SusD" evidence="7">
    <location>
        <begin position="300"/>
        <end position="542"/>
    </location>
</feature>
<evidence type="ECO:0000259" key="7">
    <source>
        <dbReference type="Pfam" id="PF07980"/>
    </source>
</evidence>
<evidence type="ECO:0000256" key="1">
    <source>
        <dbReference type="ARBA" id="ARBA00004442"/>
    </source>
</evidence>
<gene>
    <name evidence="9" type="ORF">H8B17_10240</name>
</gene>
<dbReference type="PROSITE" id="PS51257">
    <property type="entry name" value="PROKAR_LIPOPROTEIN"/>
    <property type="match status" value="1"/>
</dbReference>
<keyword evidence="4" id="KW-0472">Membrane</keyword>
<proteinExistence type="inferred from homology"/>
<evidence type="ECO:0000313" key="10">
    <source>
        <dbReference type="Proteomes" id="UP000606494"/>
    </source>
</evidence>
<dbReference type="SUPFAM" id="SSF48452">
    <property type="entry name" value="TPR-like"/>
    <property type="match status" value="1"/>
</dbReference>
<dbReference type="InterPro" id="IPR012944">
    <property type="entry name" value="SusD_RagB_dom"/>
</dbReference>
<feature type="signal peptide" evidence="6">
    <location>
        <begin position="1"/>
        <end position="25"/>
    </location>
</feature>
<keyword evidence="5" id="KW-0998">Cell outer membrane</keyword>
<organism evidence="9 10">
    <name type="scientific">Sphingobacterium arenae</name>
    <dbReference type="NCBI Taxonomy" id="1280598"/>
    <lineage>
        <taxon>Bacteria</taxon>
        <taxon>Pseudomonadati</taxon>
        <taxon>Bacteroidota</taxon>
        <taxon>Sphingobacteriia</taxon>
        <taxon>Sphingobacteriales</taxon>
        <taxon>Sphingobacteriaceae</taxon>
        <taxon>Sphingobacterium</taxon>
    </lineage>
</organism>
<dbReference type="RefSeq" id="WP_190309072.1">
    <property type="nucleotide sequence ID" value="NZ_JACNYK010000002.1"/>
</dbReference>
<dbReference type="Proteomes" id="UP000606494">
    <property type="component" value="Unassembled WGS sequence"/>
</dbReference>
<dbReference type="EMBL" id="JACNYK010000002">
    <property type="protein sequence ID" value="MBD1425961.1"/>
    <property type="molecule type" value="Genomic_DNA"/>
</dbReference>
<evidence type="ECO:0000256" key="3">
    <source>
        <dbReference type="ARBA" id="ARBA00022729"/>
    </source>
</evidence>
<name>A0ABR7Y3T9_9SPHI</name>
<evidence type="ECO:0000256" key="6">
    <source>
        <dbReference type="SAM" id="SignalP"/>
    </source>
</evidence>
<comment type="similarity">
    <text evidence="2">Belongs to the SusD family.</text>
</comment>
<evidence type="ECO:0000256" key="5">
    <source>
        <dbReference type="ARBA" id="ARBA00023237"/>
    </source>
</evidence>
<evidence type="ECO:0000256" key="2">
    <source>
        <dbReference type="ARBA" id="ARBA00006275"/>
    </source>
</evidence>
<protein>
    <submittedName>
        <fullName evidence="9">RagB/SusD family nutrient uptake outer membrane protein</fullName>
    </submittedName>
</protein>
<dbReference type="InterPro" id="IPR033985">
    <property type="entry name" value="SusD-like_N"/>
</dbReference>
<dbReference type="Pfam" id="PF14322">
    <property type="entry name" value="SusD-like_3"/>
    <property type="match status" value="1"/>
</dbReference>
<comment type="caution">
    <text evidence="9">The sequence shown here is derived from an EMBL/GenBank/DDBJ whole genome shotgun (WGS) entry which is preliminary data.</text>
</comment>
<evidence type="ECO:0000313" key="9">
    <source>
        <dbReference type="EMBL" id="MBD1425961.1"/>
    </source>
</evidence>
<evidence type="ECO:0000256" key="4">
    <source>
        <dbReference type="ARBA" id="ARBA00023136"/>
    </source>
</evidence>
<feature type="domain" description="SusD-like N-terminal" evidence="8">
    <location>
        <begin position="96"/>
        <end position="217"/>
    </location>
</feature>
<feature type="chain" id="PRO_5047013157" evidence="6">
    <location>
        <begin position="26"/>
        <end position="543"/>
    </location>
</feature>